<dbReference type="PANTHER" id="PTHR37953:SF1">
    <property type="entry name" value="UPF0127 PROTEIN MJ1496"/>
    <property type="match status" value="1"/>
</dbReference>
<name>A0ABY4U3U5_9SPHN</name>
<dbReference type="Pfam" id="PF02643">
    <property type="entry name" value="DUF192"/>
    <property type="match status" value="1"/>
</dbReference>
<evidence type="ECO:0000256" key="1">
    <source>
        <dbReference type="SAM" id="SignalP"/>
    </source>
</evidence>
<organism evidence="2 3">
    <name type="scientific">Qipengyuania citrea</name>
    <dbReference type="NCBI Taxonomy" id="225971"/>
    <lineage>
        <taxon>Bacteria</taxon>
        <taxon>Pseudomonadati</taxon>
        <taxon>Pseudomonadota</taxon>
        <taxon>Alphaproteobacteria</taxon>
        <taxon>Sphingomonadales</taxon>
        <taxon>Erythrobacteraceae</taxon>
        <taxon>Qipengyuania</taxon>
    </lineage>
</organism>
<proteinExistence type="predicted"/>
<gene>
    <name evidence="2" type="ORF">NCF85_11790</name>
</gene>
<feature type="signal peptide" evidence="1">
    <location>
        <begin position="1"/>
        <end position="33"/>
    </location>
</feature>
<evidence type="ECO:0000313" key="2">
    <source>
        <dbReference type="EMBL" id="USA60765.1"/>
    </source>
</evidence>
<evidence type="ECO:0000313" key="3">
    <source>
        <dbReference type="Proteomes" id="UP001056619"/>
    </source>
</evidence>
<feature type="chain" id="PRO_5047390269" evidence="1">
    <location>
        <begin position="34"/>
        <end position="177"/>
    </location>
</feature>
<dbReference type="Gene3D" id="2.60.120.1140">
    <property type="entry name" value="Protein of unknown function DUF192"/>
    <property type="match status" value="1"/>
</dbReference>
<dbReference type="PANTHER" id="PTHR37953">
    <property type="entry name" value="UPF0127 PROTEIN MJ1496"/>
    <property type="match status" value="1"/>
</dbReference>
<keyword evidence="3" id="KW-1185">Reference proteome</keyword>
<dbReference type="RefSeq" id="WP_301641733.1">
    <property type="nucleotide sequence ID" value="NZ_CP098494.1"/>
</dbReference>
<dbReference type="EMBL" id="CP098494">
    <property type="protein sequence ID" value="USA60765.1"/>
    <property type="molecule type" value="Genomic_DNA"/>
</dbReference>
<dbReference type="InterPro" id="IPR003795">
    <property type="entry name" value="DUF192"/>
</dbReference>
<dbReference type="InterPro" id="IPR038695">
    <property type="entry name" value="Saro_0823-like_sf"/>
</dbReference>
<keyword evidence="1" id="KW-0732">Signal</keyword>
<protein>
    <submittedName>
        <fullName evidence="2">DUF192 domain-containing protein</fullName>
    </submittedName>
</protein>
<dbReference type="Proteomes" id="UP001056619">
    <property type="component" value="Chromosome"/>
</dbReference>
<accession>A0ABY4U3U5</accession>
<sequence length="177" mass="18592">MGHGSFGRTRLRGSGCALAMLAALAACSPQTQAEASADKGPTAAGTAVAGNHPISGLRVVPLTVTSGDERIGFKVEVADTPESQARGLMFRTELGDFEGMIFPYGGVTAQSFWMKNTPLPLDIIFIGPDRRISNIAAMAEPYSLESVYSVGPVLGVLELRGGRAQELGIEPGDLVEW</sequence>
<reference evidence="2 3" key="1">
    <citation type="submission" date="2022-06" db="EMBL/GenBank/DDBJ databases">
        <authorList>
            <person name="Liu G."/>
        </authorList>
    </citation>
    <scope>NUCLEOTIDE SEQUENCE [LARGE SCALE GENOMIC DNA]</scope>
    <source>
        <strain evidence="2 3">E4</strain>
    </source>
</reference>